<organism evidence="2 3">
    <name type="scientific">Halteria grandinella</name>
    <dbReference type="NCBI Taxonomy" id="5974"/>
    <lineage>
        <taxon>Eukaryota</taxon>
        <taxon>Sar</taxon>
        <taxon>Alveolata</taxon>
        <taxon>Ciliophora</taxon>
        <taxon>Intramacronucleata</taxon>
        <taxon>Spirotrichea</taxon>
        <taxon>Stichotrichia</taxon>
        <taxon>Sporadotrichida</taxon>
        <taxon>Halteriidae</taxon>
        <taxon>Halteria</taxon>
    </lineage>
</organism>
<keyword evidence="3" id="KW-1185">Reference proteome</keyword>
<dbReference type="AlphaFoldDB" id="A0A8J8T2M7"/>
<dbReference type="Proteomes" id="UP000785679">
    <property type="component" value="Unassembled WGS sequence"/>
</dbReference>
<evidence type="ECO:0000313" key="2">
    <source>
        <dbReference type="EMBL" id="TNV79203.1"/>
    </source>
</evidence>
<feature type="region of interest" description="Disordered" evidence="1">
    <location>
        <begin position="353"/>
        <end position="375"/>
    </location>
</feature>
<feature type="compositionally biased region" description="Polar residues" evidence="1">
    <location>
        <begin position="22"/>
        <end position="33"/>
    </location>
</feature>
<proteinExistence type="predicted"/>
<feature type="compositionally biased region" description="Polar residues" evidence="1">
    <location>
        <begin position="1"/>
        <end position="11"/>
    </location>
</feature>
<name>A0A8J8T2M7_HALGN</name>
<sequence>MKQTSNQSTGARVTFQEKDISASKQADLISNDQSGKDQDLLKISIKTDKEMLMYPNPYGMMQQMMQYTPYLQNPSIPQQNGYFKTEDTASSGNIQYIPDQSPYFQQNAGVSSVLGMAYQQHFQQFQNKQEDIPKQEVLKREQTSNQNVSYEPYIGGKQETQPAYKAEVDDEEDWEDVPGEQYETVIEFSKCQDLVKMKKDLIIERKRHGITDEKLLGKRTRVLVNDDFLNTLIKRDAECRDERMVGLTSDLLAAYRGKTQWFEGSYYPVVGTSLIFEIPQSTEKPLLLSKMTDHFIISRKHQGALPAPSKQVFANPLVDKNYALNQYLLKQEALIAEQKRSFPFNTPTQQQYPIIPSPSIPIPSRRGRPPKNSDRIIKGVQHSKVKVEPLDDAARVKLMEARRRKVEQV</sequence>
<evidence type="ECO:0000256" key="1">
    <source>
        <dbReference type="SAM" id="MobiDB-lite"/>
    </source>
</evidence>
<feature type="region of interest" description="Disordered" evidence="1">
    <location>
        <begin position="1"/>
        <end position="33"/>
    </location>
</feature>
<dbReference type="EMBL" id="RRYP01009225">
    <property type="protein sequence ID" value="TNV79203.1"/>
    <property type="molecule type" value="Genomic_DNA"/>
</dbReference>
<gene>
    <name evidence="2" type="ORF">FGO68_gene822</name>
</gene>
<evidence type="ECO:0000313" key="3">
    <source>
        <dbReference type="Proteomes" id="UP000785679"/>
    </source>
</evidence>
<accession>A0A8J8T2M7</accession>
<comment type="caution">
    <text evidence="2">The sequence shown here is derived from an EMBL/GenBank/DDBJ whole genome shotgun (WGS) entry which is preliminary data.</text>
</comment>
<protein>
    <submittedName>
        <fullName evidence="2">Uncharacterized protein</fullName>
    </submittedName>
</protein>
<reference evidence="2" key="1">
    <citation type="submission" date="2019-06" db="EMBL/GenBank/DDBJ databases">
        <authorList>
            <person name="Zheng W."/>
        </authorList>
    </citation>
    <scope>NUCLEOTIDE SEQUENCE</scope>
    <source>
        <strain evidence="2">QDHG01</strain>
    </source>
</reference>